<reference evidence="2 3" key="1">
    <citation type="submission" date="2018-06" db="EMBL/GenBank/DDBJ databases">
        <title>Genomic Encyclopedia of Archaeal and Bacterial Type Strains, Phase II (KMG-II): from individual species to whole genera.</title>
        <authorList>
            <person name="Goeker M."/>
        </authorList>
    </citation>
    <scope>NUCLEOTIDE SEQUENCE [LARGE SCALE GENOMIC DNA]</scope>
    <source>
        <strain evidence="2 3">ATCC BAA-1881</strain>
    </source>
</reference>
<dbReference type="PROSITE" id="PS50943">
    <property type="entry name" value="HTH_CROC1"/>
    <property type="match status" value="1"/>
</dbReference>
<proteinExistence type="predicted"/>
<dbReference type="AlphaFoldDB" id="A0A326UAS7"/>
<dbReference type="SUPFAM" id="SSF47413">
    <property type="entry name" value="lambda repressor-like DNA-binding domains"/>
    <property type="match status" value="1"/>
</dbReference>
<dbReference type="Proteomes" id="UP000248806">
    <property type="component" value="Unassembled WGS sequence"/>
</dbReference>
<comment type="caution">
    <text evidence="2">The sequence shown here is derived from an EMBL/GenBank/DDBJ whole genome shotgun (WGS) entry which is preliminary data.</text>
</comment>
<accession>A0A326UAS7</accession>
<dbReference type="InterPro" id="IPR011990">
    <property type="entry name" value="TPR-like_helical_dom_sf"/>
</dbReference>
<dbReference type="InterPro" id="IPR010982">
    <property type="entry name" value="Lambda_DNA-bd_dom_sf"/>
</dbReference>
<dbReference type="GO" id="GO:0003677">
    <property type="term" value="F:DNA binding"/>
    <property type="evidence" value="ECO:0007669"/>
    <property type="project" value="InterPro"/>
</dbReference>
<feature type="domain" description="HTH cro/C1-type" evidence="1">
    <location>
        <begin position="7"/>
        <end position="62"/>
    </location>
</feature>
<dbReference type="Gene3D" id="1.10.260.40">
    <property type="entry name" value="lambda repressor-like DNA-binding domains"/>
    <property type="match status" value="1"/>
</dbReference>
<dbReference type="SUPFAM" id="SSF48452">
    <property type="entry name" value="TPR-like"/>
    <property type="match status" value="1"/>
</dbReference>
<dbReference type="EMBL" id="QKUF01000020">
    <property type="protein sequence ID" value="PZW24878.1"/>
    <property type="molecule type" value="Genomic_DNA"/>
</dbReference>
<dbReference type="Pfam" id="PF01381">
    <property type="entry name" value="HTH_3"/>
    <property type="match status" value="1"/>
</dbReference>
<protein>
    <submittedName>
        <fullName evidence="2">Helix-turn-helix protein</fullName>
    </submittedName>
</protein>
<sequence length="445" mass="49832">MCMKYTLADLIKDRGLNYVSLAKLTGYSRQTISQYIKGKRPMPYEVRSQLAKILKVEDVDVLLAKNRLLLEGGENGTTETREYFEKDLSLQLISIAFKPYSFNKRLEAVSRLMNKFSDIPYEDQKSALLRVISLPFVLGDATMTDAKYGDFLAQCATSVAACWQLNGKSQKRDDILAAYNGASAFLPSLVRIAQDSAEHRSEALKLAAQCALLKSFLAWHIKGVQEALQGSSNAVQLSNDAGDPVLAACALDTQAWAYHHAAMYKKALAAIEQVTPYLNNADIPPVVRSGLQSTLAIMRAKQGVKAADTYKAAIGAIGTETSDPGSYYTYAEILLNGVILYNTQEEYTSSLQTAEQLLNDDLTPKVLMTERARIHTLNCMTLATLRGKRRDRDKAIYYWKAAIQGARSIKSEQRFNEALVMYEIMNTIWNRDKEIKELRDFTQHW</sequence>
<evidence type="ECO:0000313" key="2">
    <source>
        <dbReference type="EMBL" id="PZW24878.1"/>
    </source>
</evidence>
<gene>
    <name evidence="2" type="ORF">EI42_04486</name>
</gene>
<evidence type="ECO:0000313" key="3">
    <source>
        <dbReference type="Proteomes" id="UP000248806"/>
    </source>
</evidence>
<dbReference type="InterPro" id="IPR001387">
    <property type="entry name" value="Cro/C1-type_HTH"/>
</dbReference>
<name>A0A326UAS7_THEHA</name>
<dbReference type="SMART" id="SM00530">
    <property type="entry name" value="HTH_XRE"/>
    <property type="match status" value="1"/>
</dbReference>
<dbReference type="Gene3D" id="1.25.40.10">
    <property type="entry name" value="Tetratricopeptide repeat domain"/>
    <property type="match status" value="1"/>
</dbReference>
<keyword evidence="3" id="KW-1185">Reference proteome</keyword>
<dbReference type="CDD" id="cd00093">
    <property type="entry name" value="HTH_XRE"/>
    <property type="match status" value="1"/>
</dbReference>
<evidence type="ECO:0000259" key="1">
    <source>
        <dbReference type="PROSITE" id="PS50943"/>
    </source>
</evidence>
<organism evidence="2 3">
    <name type="scientific">Thermosporothrix hazakensis</name>
    <dbReference type="NCBI Taxonomy" id="644383"/>
    <lineage>
        <taxon>Bacteria</taxon>
        <taxon>Bacillati</taxon>
        <taxon>Chloroflexota</taxon>
        <taxon>Ktedonobacteria</taxon>
        <taxon>Ktedonobacterales</taxon>
        <taxon>Thermosporotrichaceae</taxon>
        <taxon>Thermosporothrix</taxon>
    </lineage>
</organism>